<proteinExistence type="predicted"/>
<dbReference type="Proteomes" id="UP001221142">
    <property type="component" value="Unassembled WGS sequence"/>
</dbReference>
<organism evidence="2 3">
    <name type="scientific">Roridomyces roridus</name>
    <dbReference type="NCBI Taxonomy" id="1738132"/>
    <lineage>
        <taxon>Eukaryota</taxon>
        <taxon>Fungi</taxon>
        <taxon>Dikarya</taxon>
        <taxon>Basidiomycota</taxon>
        <taxon>Agaricomycotina</taxon>
        <taxon>Agaricomycetes</taxon>
        <taxon>Agaricomycetidae</taxon>
        <taxon>Agaricales</taxon>
        <taxon>Marasmiineae</taxon>
        <taxon>Mycenaceae</taxon>
        <taxon>Roridomyces</taxon>
    </lineage>
</organism>
<feature type="region of interest" description="Disordered" evidence="1">
    <location>
        <begin position="1"/>
        <end position="25"/>
    </location>
</feature>
<accession>A0AAD7BAM4</accession>
<comment type="caution">
    <text evidence="2">The sequence shown here is derived from an EMBL/GenBank/DDBJ whole genome shotgun (WGS) entry which is preliminary data.</text>
</comment>
<sequence>MADVFASPPTLDPLHHSGMGHSWKTSPKKWEISATRTPGGVAEELPLRQDLVLIPRVPRLSIWCGTTLKDDWHKRFNAAVVISGHLHEFICHVRIGGMGEWDEVKDEGMDVNDISRVIWPGPQRPEKEPVTTQWRSWG</sequence>
<keyword evidence="3" id="KW-1185">Reference proteome</keyword>
<reference evidence="2" key="1">
    <citation type="submission" date="2023-03" db="EMBL/GenBank/DDBJ databases">
        <title>Massive genome expansion in bonnet fungi (Mycena s.s.) driven by repeated elements and novel gene families across ecological guilds.</title>
        <authorList>
            <consortium name="Lawrence Berkeley National Laboratory"/>
            <person name="Harder C.B."/>
            <person name="Miyauchi S."/>
            <person name="Viragh M."/>
            <person name="Kuo A."/>
            <person name="Thoen E."/>
            <person name="Andreopoulos B."/>
            <person name="Lu D."/>
            <person name="Skrede I."/>
            <person name="Drula E."/>
            <person name="Henrissat B."/>
            <person name="Morin E."/>
            <person name="Kohler A."/>
            <person name="Barry K."/>
            <person name="LaButti K."/>
            <person name="Morin E."/>
            <person name="Salamov A."/>
            <person name="Lipzen A."/>
            <person name="Mereny Z."/>
            <person name="Hegedus B."/>
            <person name="Baldrian P."/>
            <person name="Stursova M."/>
            <person name="Weitz H."/>
            <person name="Taylor A."/>
            <person name="Grigoriev I.V."/>
            <person name="Nagy L.G."/>
            <person name="Martin F."/>
            <person name="Kauserud H."/>
        </authorList>
    </citation>
    <scope>NUCLEOTIDE SEQUENCE</scope>
    <source>
        <strain evidence="2">9284</strain>
    </source>
</reference>
<evidence type="ECO:0000313" key="2">
    <source>
        <dbReference type="EMBL" id="KAJ7615394.1"/>
    </source>
</evidence>
<evidence type="ECO:0000313" key="3">
    <source>
        <dbReference type="Proteomes" id="UP001221142"/>
    </source>
</evidence>
<name>A0AAD7BAM4_9AGAR</name>
<gene>
    <name evidence="2" type="ORF">FB45DRAFT_1035388</name>
</gene>
<dbReference type="AlphaFoldDB" id="A0AAD7BAM4"/>
<protein>
    <submittedName>
        <fullName evidence="2">Uncharacterized protein</fullName>
    </submittedName>
</protein>
<evidence type="ECO:0000256" key="1">
    <source>
        <dbReference type="SAM" id="MobiDB-lite"/>
    </source>
</evidence>
<dbReference type="EMBL" id="JARKIF010000024">
    <property type="protein sequence ID" value="KAJ7615394.1"/>
    <property type="molecule type" value="Genomic_DNA"/>
</dbReference>